<feature type="region of interest" description="Disordered" evidence="6">
    <location>
        <begin position="241"/>
        <end position="346"/>
    </location>
</feature>
<dbReference type="SMART" id="SM00119">
    <property type="entry name" value="HECTc"/>
    <property type="match status" value="1"/>
</dbReference>
<dbReference type="SUPFAM" id="SSF56204">
    <property type="entry name" value="Hect, E3 ligase catalytic domain"/>
    <property type="match status" value="1"/>
</dbReference>
<sequence length="1203" mass="134766">MASWTPSTGNGSGSTGPDQNELIARIHNDALETPTMLRGRLGTSSSKHPRVQVESSSSDSDFTPSKPAGRRPPHSRSMSNPFPSFLGGKKKQAPPTKPSVELDTSDDDDAVARPGTRANKGGSPSGSKDFATGTCMTCASLVRWPKDLKVFKCTICMTVNDLVPLENDVQDNRGPWRRPETSHGPSSSKQSVSGLGMIREKPHQAAYSSLPAVHPISLEYTKRLVRQCLHSYITRRLRGRMSEDVNESARKERPLYKDRFHSEPLVRQRGRDDQVQDRYIVNHPQSENDHKHEFDGARGTNRNTLSGNATPGSSQRERSPLPMPLLNVPPRSHQRNPSAGQPDDPKRIFKPLEEYIIECFSSFECINSSFSVHHPRHAARSESESRPKPDHSKDLRSPAQVKTTPREVQQQQLDPAVFDLDPKLLLLGDVAENGTWWTGGRDEALPKKGSSNKEENTPKAHILTKSPQLNWGDVKEWYSIVNSAAEGWFAVYEGFSKDSNGGNFTEQGLQALEQDLLKGQGHVQRVLLKATEVLLKRPGRLLTDPAHLRFLLIILENPQLQSDVSHFRGLLQPDAGQQIASKKLLPKTQAPRSGLLSGQHSGIIKRIVGLISNSSIDCHNQLISWLVRYHATRLTRVKDVIFGFLTYRMLRQSEKKQDKHAVDVTAGLIPQMQTGRSGASLHDEIGLPRSNKKSRDRAKKFISYTDDWQIKAASRALALVFAANNLAASRRCDEMAVNSNGPSTRDGAPPGGQPIPASDFYNSMIDNTDLVGDFESWESKRSKFSFCQYPFLLSIWAKTRILEYDARRQMQSKARDAFFDSIMTRRNINQYLVLDVRRDCLVEDSLNTVSEVIGSGGEDLKKGLRISFRGEEGIDAGGLRKEWFLLLVREVFNPDHGMFVYDEDSRYCYFNPNSFEPSDQFFLVGVVMGLAIYNSTILDVALPPFAFRKLLASAPTPAGALSAHQRPTSKYTLDDLAEYRPSLAKGLRQLLHFDGDVEETFCLDFVVETDRYGTKVPVPLCPGGESKPVTNANRREYIDLYVRFILDTAVKRQFEPFKRGFYTVCGGNAFSLFRPEEIELLIRGSDEPLDIASLRAVAEYDNWESKQPDGLEPVVGWFWDTFQQAAPKDQRKMLLFITGSDRIPAMGAASLAIKITCLGDDCGRYPIARTCFNLLSLWRYESREKLEAMLWRAVHESEGFGLK</sequence>
<evidence type="ECO:0000259" key="7">
    <source>
        <dbReference type="PROSITE" id="PS50237"/>
    </source>
</evidence>
<evidence type="ECO:0000256" key="4">
    <source>
        <dbReference type="ARBA" id="ARBA00022786"/>
    </source>
</evidence>
<gene>
    <name evidence="8" type="ORF">PT974_02407</name>
</gene>
<dbReference type="Gene3D" id="3.90.1750.10">
    <property type="entry name" value="Hect, E3 ligase catalytic domains"/>
    <property type="match status" value="1"/>
</dbReference>
<reference evidence="8 9" key="1">
    <citation type="submission" date="2024-01" db="EMBL/GenBank/DDBJ databases">
        <title>Complete genome of Cladobotryum mycophilum ATHUM6906.</title>
        <authorList>
            <person name="Christinaki A.C."/>
            <person name="Myridakis A.I."/>
            <person name="Kouvelis V.N."/>
        </authorList>
    </citation>
    <scope>NUCLEOTIDE SEQUENCE [LARGE SCALE GENOMIC DNA]</scope>
    <source>
        <strain evidence="8 9">ATHUM6906</strain>
    </source>
</reference>
<comment type="catalytic activity">
    <reaction evidence="1">
        <text>S-ubiquitinyl-[E2 ubiquitin-conjugating enzyme]-L-cysteine + [acceptor protein]-L-lysine = [E2 ubiquitin-conjugating enzyme]-L-cysteine + N(6)-ubiquitinyl-[acceptor protein]-L-lysine.</text>
        <dbReference type="EC" id="2.3.2.26"/>
    </reaction>
</comment>
<feature type="compositionally biased region" description="Basic and acidic residues" evidence="6">
    <location>
        <begin position="241"/>
        <end position="276"/>
    </location>
</feature>
<feature type="compositionally biased region" description="Polar residues" evidence="6">
    <location>
        <begin position="183"/>
        <end position="193"/>
    </location>
</feature>
<dbReference type="PROSITE" id="PS50237">
    <property type="entry name" value="HECT"/>
    <property type="match status" value="1"/>
</dbReference>
<feature type="compositionally biased region" description="Polar residues" evidence="6">
    <location>
        <begin position="400"/>
        <end position="413"/>
    </location>
</feature>
<feature type="active site" description="Glycyl thioester intermediate" evidence="5">
    <location>
        <position position="1171"/>
    </location>
</feature>
<feature type="compositionally biased region" description="Basic and acidic residues" evidence="6">
    <location>
        <begin position="440"/>
        <end position="457"/>
    </location>
</feature>
<feature type="compositionally biased region" description="Basic and acidic residues" evidence="6">
    <location>
        <begin position="286"/>
        <end position="296"/>
    </location>
</feature>
<feature type="domain" description="HECT" evidence="7">
    <location>
        <begin position="856"/>
        <end position="1203"/>
    </location>
</feature>
<feature type="compositionally biased region" description="Basic and acidic residues" evidence="6">
    <location>
        <begin position="379"/>
        <end position="396"/>
    </location>
</feature>
<dbReference type="Gene3D" id="3.30.2410.10">
    <property type="entry name" value="Hect, E3 ligase catalytic domain"/>
    <property type="match status" value="1"/>
</dbReference>
<feature type="region of interest" description="Disordered" evidence="6">
    <location>
        <begin position="377"/>
        <end position="413"/>
    </location>
</feature>
<dbReference type="CDD" id="cd00078">
    <property type="entry name" value="HECTc"/>
    <property type="match status" value="1"/>
</dbReference>
<evidence type="ECO:0000256" key="6">
    <source>
        <dbReference type="SAM" id="MobiDB-lite"/>
    </source>
</evidence>
<keyword evidence="4 5" id="KW-0833">Ubl conjugation pathway</keyword>
<feature type="region of interest" description="Disordered" evidence="6">
    <location>
        <begin position="438"/>
        <end position="457"/>
    </location>
</feature>
<evidence type="ECO:0000256" key="5">
    <source>
        <dbReference type="PROSITE-ProRule" id="PRU00104"/>
    </source>
</evidence>
<dbReference type="Pfam" id="PF00632">
    <property type="entry name" value="HECT"/>
    <property type="match status" value="1"/>
</dbReference>
<evidence type="ECO:0000256" key="1">
    <source>
        <dbReference type="ARBA" id="ARBA00000885"/>
    </source>
</evidence>
<feature type="compositionally biased region" description="Polar residues" evidence="6">
    <location>
        <begin position="300"/>
        <end position="314"/>
    </location>
</feature>
<feature type="region of interest" description="Disordered" evidence="6">
    <location>
        <begin position="168"/>
        <end position="193"/>
    </location>
</feature>
<dbReference type="Gene3D" id="3.30.2160.10">
    <property type="entry name" value="Hect, E3 ligase catalytic domain"/>
    <property type="match status" value="1"/>
</dbReference>
<dbReference type="InterPro" id="IPR000569">
    <property type="entry name" value="HECT_dom"/>
</dbReference>
<dbReference type="PANTHER" id="PTHR45700">
    <property type="entry name" value="UBIQUITIN-PROTEIN LIGASE E3C"/>
    <property type="match status" value="1"/>
</dbReference>
<dbReference type="EMBL" id="JAVFKD010000002">
    <property type="protein sequence ID" value="KAK5997056.1"/>
    <property type="molecule type" value="Genomic_DNA"/>
</dbReference>
<feature type="region of interest" description="Disordered" evidence="6">
    <location>
        <begin position="1"/>
        <end position="129"/>
    </location>
</feature>
<dbReference type="EC" id="2.3.2.26" evidence="2"/>
<accession>A0ABR0SZA2</accession>
<proteinExistence type="predicted"/>
<dbReference type="InterPro" id="IPR035983">
    <property type="entry name" value="Hect_E3_ubiquitin_ligase"/>
</dbReference>
<comment type="caution">
    <text evidence="8">The sequence shown here is derived from an EMBL/GenBank/DDBJ whole genome shotgun (WGS) entry which is preliminary data.</text>
</comment>
<evidence type="ECO:0000313" key="8">
    <source>
        <dbReference type="EMBL" id="KAK5997056.1"/>
    </source>
</evidence>
<keyword evidence="3" id="KW-0808">Transferase</keyword>
<evidence type="ECO:0000256" key="2">
    <source>
        <dbReference type="ARBA" id="ARBA00012485"/>
    </source>
</evidence>
<dbReference type="PANTHER" id="PTHR45700:SF9">
    <property type="entry name" value="HECT-TYPE E3 UBIQUITIN TRANSFERASE"/>
    <property type="match status" value="1"/>
</dbReference>
<organism evidence="8 9">
    <name type="scientific">Cladobotryum mycophilum</name>
    <dbReference type="NCBI Taxonomy" id="491253"/>
    <lineage>
        <taxon>Eukaryota</taxon>
        <taxon>Fungi</taxon>
        <taxon>Dikarya</taxon>
        <taxon>Ascomycota</taxon>
        <taxon>Pezizomycotina</taxon>
        <taxon>Sordariomycetes</taxon>
        <taxon>Hypocreomycetidae</taxon>
        <taxon>Hypocreales</taxon>
        <taxon>Hypocreaceae</taxon>
        <taxon>Cladobotryum</taxon>
    </lineage>
</organism>
<protein>
    <recommendedName>
        <fullName evidence="2">HECT-type E3 ubiquitin transferase</fullName>
        <ecNumber evidence="2">2.3.2.26</ecNumber>
    </recommendedName>
</protein>
<dbReference type="Proteomes" id="UP001338125">
    <property type="component" value="Unassembled WGS sequence"/>
</dbReference>
<name>A0ABR0SZA2_9HYPO</name>
<keyword evidence="9" id="KW-1185">Reference proteome</keyword>
<evidence type="ECO:0000256" key="3">
    <source>
        <dbReference type="ARBA" id="ARBA00022679"/>
    </source>
</evidence>
<dbReference type="InterPro" id="IPR044611">
    <property type="entry name" value="E3A/B/C-like"/>
</dbReference>
<evidence type="ECO:0000313" key="9">
    <source>
        <dbReference type="Proteomes" id="UP001338125"/>
    </source>
</evidence>